<sequence>MTKIINLCFQAASNFLQKNTIQRRKKSLFNPEIAQPPSKTPQPCPKLSK</sequence>
<organism evidence="2 3">
    <name type="scientific">Tribolium castaneum</name>
    <name type="common">Red flour beetle</name>
    <dbReference type="NCBI Taxonomy" id="7070"/>
    <lineage>
        <taxon>Eukaryota</taxon>
        <taxon>Metazoa</taxon>
        <taxon>Ecdysozoa</taxon>
        <taxon>Arthropoda</taxon>
        <taxon>Hexapoda</taxon>
        <taxon>Insecta</taxon>
        <taxon>Pterygota</taxon>
        <taxon>Neoptera</taxon>
        <taxon>Endopterygota</taxon>
        <taxon>Coleoptera</taxon>
        <taxon>Polyphaga</taxon>
        <taxon>Cucujiformia</taxon>
        <taxon>Tenebrionidae</taxon>
        <taxon>Tenebrionidae incertae sedis</taxon>
        <taxon>Tribolium</taxon>
    </lineage>
</organism>
<feature type="region of interest" description="Disordered" evidence="1">
    <location>
        <begin position="28"/>
        <end position="49"/>
    </location>
</feature>
<dbReference type="Proteomes" id="UP000007266">
    <property type="component" value="Linkage group 6"/>
</dbReference>
<keyword evidence="3" id="KW-1185">Reference proteome</keyword>
<reference evidence="2 3" key="1">
    <citation type="journal article" date="2008" name="Nature">
        <title>The genome of the model beetle and pest Tribolium castaneum.</title>
        <authorList>
            <consortium name="Tribolium Genome Sequencing Consortium"/>
            <person name="Richards S."/>
            <person name="Gibbs R.A."/>
            <person name="Weinstock G.M."/>
            <person name="Brown S.J."/>
            <person name="Denell R."/>
            <person name="Beeman R.W."/>
            <person name="Gibbs R."/>
            <person name="Beeman R.W."/>
            <person name="Brown S.J."/>
            <person name="Bucher G."/>
            <person name="Friedrich M."/>
            <person name="Grimmelikhuijzen C.J."/>
            <person name="Klingler M."/>
            <person name="Lorenzen M."/>
            <person name="Richards S."/>
            <person name="Roth S."/>
            <person name="Schroder R."/>
            <person name="Tautz D."/>
            <person name="Zdobnov E.M."/>
            <person name="Muzny D."/>
            <person name="Gibbs R.A."/>
            <person name="Weinstock G.M."/>
            <person name="Attaway T."/>
            <person name="Bell S."/>
            <person name="Buhay C.J."/>
            <person name="Chandrabose M.N."/>
            <person name="Chavez D."/>
            <person name="Clerk-Blankenburg K.P."/>
            <person name="Cree A."/>
            <person name="Dao M."/>
            <person name="Davis C."/>
            <person name="Chacko J."/>
            <person name="Dinh H."/>
            <person name="Dugan-Rocha S."/>
            <person name="Fowler G."/>
            <person name="Garner T.T."/>
            <person name="Garnes J."/>
            <person name="Gnirke A."/>
            <person name="Hawes A."/>
            <person name="Hernandez J."/>
            <person name="Hines S."/>
            <person name="Holder M."/>
            <person name="Hume J."/>
            <person name="Jhangiani S.N."/>
            <person name="Joshi V."/>
            <person name="Khan Z.M."/>
            <person name="Jackson L."/>
            <person name="Kovar C."/>
            <person name="Kowis A."/>
            <person name="Lee S."/>
            <person name="Lewis L.R."/>
            <person name="Margolis J."/>
            <person name="Morgan M."/>
            <person name="Nazareth L.V."/>
            <person name="Nguyen N."/>
            <person name="Okwuonu G."/>
            <person name="Parker D."/>
            <person name="Richards S."/>
            <person name="Ruiz S.J."/>
            <person name="Santibanez J."/>
            <person name="Savard J."/>
            <person name="Scherer S.E."/>
            <person name="Schneider B."/>
            <person name="Sodergren E."/>
            <person name="Tautz D."/>
            <person name="Vattahil S."/>
            <person name="Villasana D."/>
            <person name="White C.S."/>
            <person name="Wright R."/>
            <person name="Park Y."/>
            <person name="Beeman R.W."/>
            <person name="Lord J."/>
            <person name="Oppert B."/>
            <person name="Lorenzen M."/>
            <person name="Brown S."/>
            <person name="Wang L."/>
            <person name="Savard J."/>
            <person name="Tautz D."/>
            <person name="Richards S."/>
            <person name="Weinstock G."/>
            <person name="Gibbs R.A."/>
            <person name="Liu Y."/>
            <person name="Worley K."/>
            <person name="Weinstock G."/>
            <person name="Elsik C.G."/>
            <person name="Reese J.T."/>
            <person name="Elhaik E."/>
            <person name="Landan G."/>
            <person name="Graur D."/>
            <person name="Arensburger P."/>
            <person name="Atkinson P."/>
            <person name="Beeman R.W."/>
            <person name="Beidler J."/>
            <person name="Brown S.J."/>
            <person name="Demuth J.P."/>
            <person name="Drury D.W."/>
            <person name="Du Y.Z."/>
            <person name="Fujiwara H."/>
            <person name="Lorenzen M."/>
            <person name="Maselli V."/>
            <person name="Osanai M."/>
            <person name="Park Y."/>
            <person name="Robertson H.M."/>
            <person name="Tu Z."/>
            <person name="Wang J.J."/>
            <person name="Wang S."/>
            <person name="Richards S."/>
            <person name="Song H."/>
            <person name="Zhang L."/>
            <person name="Sodergren E."/>
            <person name="Werner D."/>
            <person name="Stanke M."/>
            <person name="Morgenstern B."/>
            <person name="Solovyev V."/>
            <person name="Kosarev P."/>
            <person name="Brown G."/>
            <person name="Chen H.C."/>
            <person name="Ermolaeva O."/>
            <person name="Hlavina W."/>
            <person name="Kapustin Y."/>
            <person name="Kiryutin B."/>
            <person name="Kitts P."/>
            <person name="Maglott D."/>
            <person name="Pruitt K."/>
            <person name="Sapojnikov V."/>
            <person name="Souvorov A."/>
            <person name="Mackey A.J."/>
            <person name="Waterhouse R.M."/>
            <person name="Wyder S."/>
            <person name="Zdobnov E.M."/>
            <person name="Zdobnov E.M."/>
            <person name="Wyder S."/>
            <person name="Kriventseva E.V."/>
            <person name="Kadowaki T."/>
            <person name="Bork P."/>
            <person name="Aranda M."/>
            <person name="Bao R."/>
            <person name="Beermann A."/>
            <person name="Berns N."/>
            <person name="Bolognesi R."/>
            <person name="Bonneton F."/>
            <person name="Bopp D."/>
            <person name="Brown S.J."/>
            <person name="Bucher G."/>
            <person name="Butts T."/>
            <person name="Chaumot A."/>
            <person name="Denell R.E."/>
            <person name="Ferrier D.E."/>
            <person name="Friedrich M."/>
            <person name="Gordon C.M."/>
            <person name="Jindra M."/>
            <person name="Klingler M."/>
            <person name="Lan Q."/>
            <person name="Lattorff H.M."/>
            <person name="Laudet V."/>
            <person name="von Levetsow C."/>
            <person name="Liu Z."/>
            <person name="Lutz R."/>
            <person name="Lynch J.A."/>
            <person name="da Fonseca R.N."/>
            <person name="Posnien N."/>
            <person name="Reuter R."/>
            <person name="Roth S."/>
            <person name="Savard J."/>
            <person name="Schinko J.B."/>
            <person name="Schmitt C."/>
            <person name="Schoppmeier M."/>
            <person name="Schroder R."/>
            <person name="Shippy T.D."/>
            <person name="Simonnet F."/>
            <person name="Marques-Souza H."/>
            <person name="Tautz D."/>
            <person name="Tomoyasu Y."/>
            <person name="Trauner J."/>
            <person name="Van der Zee M."/>
            <person name="Vervoort M."/>
            <person name="Wittkopp N."/>
            <person name="Wimmer E.A."/>
            <person name="Yang X."/>
            <person name="Jones A.K."/>
            <person name="Sattelle D.B."/>
            <person name="Ebert P.R."/>
            <person name="Nelson D."/>
            <person name="Scott J.G."/>
            <person name="Beeman R.W."/>
            <person name="Muthukrishnan S."/>
            <person name="Kramer K.J."/>
            <person name="Arakane Y."/>
            <person name="Beeman R.W."/>
            <person name="Zhu Q."/>
            <person name="Hogenkamp D."/>
            <person name="Dixit R."/>
            <person name="Oppert B."/>
            <person name="Jiang H."/>
            <person name="Zou Z."/>
            <person name="Marshall J."/>
            <person name="Elpidina E."/>
            <person name="Vinokurov K."/>
            <person name="Oppert C."/>
            <person name="Zou Z."/>
            <person name="Evans J."/>
            <person name="Lu Z."/>
            <person name="Zhao P."/>
            <person name="Sumathipala N."/>
            <person name="Altincicek B."/>
            <person name="Vilcinskas A."/>
            <person name="Williams M."/>
            <person name="Hultmark D."/>
            <person name="Hetru C."/>
            <person name="Jiang H."/>
            <person name="Grimmelikhuijzen C.J."/>
            <person name="Hauser F."/>
            <person name="Cazzamali G."/>
            <person name="Williamson M."/>
            <person name="Park Y."/>
            <person name="Li B."/>
            <person name="Tanaka Y."/>
            <person name="Predel R."/>
            <person name="Neupert S."/>
            <person name="Schachtner J."/>
            <person name="Verleyen P."/>
            <person name="Raible F."/>
            <person name="Bork P."/>
            <person name="Friedrich M."/>
            <person name="Walden K.K."/>
            <person name="Robertson H.M."/>
            <person name="Angeli S."/>
            <person name="Foret S."/>
            <person name="Bucher G."/>
            <person name="Schuetz S."/>
            <person name="Maleszka R."/>
            <person name="Wimmer E.A."/>
            <person name="Beeman R.W."/>
            <person name="Lorenzen M."/>
            <person name="Tomoyasu Y."/>
            <person name="Miller S.C."/>
            <person name="Grossmann D."/>
            <person name="Bucher G."/>
        </authorList>
    </citation>
    <scope>NUCLEOTIDE SEQUENCE [LARGE SCALE GENOMIC DNA]</scope>
    <source>
        <strain evidence="2 3">Georgia GA2</strain>
    </source>
</reference>
<name>A0A139WGW8_TRICA</name>
<feature type="compositionally biased region" description="Pro residues" evidence="1">
    <location>
        <begin position="38"/>
        <end position="49"/>
    </location>
</feature>
<evidence type="ECO:0000256" key="1">
    <source>
        <dbReference type="SAM" id="MobiDB-lite"/>
    </source>
</evidence>
<evidence type="ECO:0000313" key="3">
    <source>
        <dbReference type="Proteomes" id="UP000007266"/>
    </source>
</evidence>
<protein>
    <submittedName>
        <fullName evidence="2">Uncharacterized protein</fullName>
    </submittedName>
</protein>
<accession>A0A139WGW8</accession>
<evidence type="ECO:0000313" key="2">
    <source>
        <dbReference type="EMBL" id="KYB27101.1"/>
    </source>
</evidence>
<dbReference type="InParanoid" id="A0A139WGW8"/>
<dbReference type="EMBL" id="KQ971344">
    <property type="protein sequence ID" value="KYB27101.1"/>
    <property type="molecule type" value="Genomic_DNA"/>
</dbReference>
<reference evidence="2 3" key="2">
    <citation type="journal article" date="2010" name="Nucleic Acids Res.">
        <title>BeetleBase in 2010: revisions to provide comprehensive genomic information for Tribolium castaneum.</title>
        <authorList>
            <person name="Kim H.S."/>
            <person name="Murphy T."/>
            <person name="Xia J."/>
            <person name="Caragea D."/>
            <person name="Park Y."/>
            <person name="Beeman R.W."/>
            <person name="Lorenzen M.D."/>
            <person name="Butcher S."/>
            <person name="Manak J.R."/>
            <person name="Brown S.J."/>
        </authorList>
    </citation>
    <scope>GENOME REANNOTATION</scope>
    <source>
        <strain evidence="2 3">Georgia GA2</strain>
    </source>
</reference>
<gene>
    <name evidence="2" type="primary">AUGUSTUS-3.0.2_33304</name>
    <name evidence="2" type="ORF">TcasGA2_TC033304</name>
</gene>
<dbReference type="AlphaFoldDB" id="A0A139WGW8"/>
<proteinExistence type="predicted"/>